<name>A0A5B8M2H6_9MICO</name>
<dbReference type="Proteomes" id="UP000320216">
    <property type="component" value="Chromosome"/>
</dbReference>
<proteinExistence type="predicted"/>
<sequence>MTGAAANTSVVATAGAGESVPASVASPSRVARAKPRTRATKGAGVVAARTGVDAPSRAEAAASVASAHPVVDENPVSAAVPRAQTGTAQRADDRAAVDSTEIDTGPMPAQSSPVDENTGVRQRITLFGRRRNAEPPMVEPPVEEGSARLAELVRETDALVAASVDPVPDIDEHVQNAADGSTSIDGEGEQVAEPAPAVKERATAQTQAPDDEVPEWIIEQVAASDERDEALGSLEAEAETGVEAGTDVQDDLELELVDSGDVAQESADDMKQPPHARRAAATRSFPPRGRPRRRPLRSSSR</sequence>
<feature type="compositionally biased region" description="Basic residues" evidence="1">
    <location>
        <begin position="289"/>
        <end position="301"/>
    </location>
</feature>
<feature type="compositionally biased region" description="Acidic residues" evidence="1">
    <location>
        <begin position="248"/>
        <end position="258"/>
    </location>
</feature>
<feature type="region of interest" description="Disordered" evidence="1">
    <location>
        <begin position="127"/>
        <end position="146"/>
    </location>
</feature>
<keyword evidence="3" id="KW-1185">Reference proteome</keyword>
<evidence type="ECO:0000256" key="1">
    <source>
        <dbReference type="SAM" id="MobiDB-lite"/>
    </source>
</evidence>
<dbReference type="RefSeq" id="WP_146319060.1">
    <property type="nucleotide sequence ID" value="NZ_CP042305.1"/>
</dbReference>
<accession>A0A5B8M2H6</accession>
<organism evidence="2 3">
    <name type="scientific">Humibacter ginsenosidimutans</name>
    <dbReference type="NCBI Taxonomy" id="2599293"/>
    <lineage>
        <taxon>Bacteria</taxon>
        <taxon>Bacillati</taxon>
        <taxon>Actinomycetota</taxon>
        <taxon>Actinomycetes</taxon>
        <taxon>Micrococcales</taxon>
        <taxon>Microbacteriaceae</taxon>
        <taxon>Humibacter</taxon>
    </lineage>
</organism>
<evidence type="ECO:0000313" key="3">
    <source>
        <dbReference type="Proteomes" id="UP000320216"/>
    </source>
</evidence>
<dbReference type="KEGG" id="huw:FPZ11_05535"/>
<gene>
    <name evidence="2" type="ORF">FPZ11_05535</name>
</gene>
<feature type="compositionally biased region" description="Low complexity" evidence="1">
    <location>
        <begin position="19"/>
        <end position="30"/>
    </location>
</feature>
<dbReference type="EMBL" id="CP042305">
    <property type="protein sequence ID" value="QDZ14301.1"/>
    <property type="molecule type" value="Genomic_DNA"/>
</dbReference>
<feature type="region of interest" description="Disordered" evidence="1">
    <location>
        <begin position="163"/>
        <end position="301"/>
    </location>
</feature>
<protein>
    <submittedName>
        <fullName evidence="2">Uncharacterized protein</fullName>
    </submittedName>
</protein>
<feature type="compositionally biased region" description="Polar residues" evidence="1">
    <location>
        <begin position="1"/>
        <end position="11"/>
    </location>
</feature>
<evidence type="ECO:0000313" key="2">
    <source>
        <dbReference type="EMBL" id="QDZ14301.1"/>
    </source>
</evidence>
<feature type="region of interest" description="Disordered" evidence="1">
    <location>
        <begin position="73"/>
        <end position="120"/>
    </location>
</feature>
<feature type="region of interest" description="Disordered" evidence="1">
    <location>
        <begin position="1"/>
        <end position="46"/>
    </location>
</feature>
<reference evidence="2 3" key="1">
    <citation type="submission" date="2019-07" db="EMBL/GenBank/DDBJ databases">
        <title>Full genome sequence of Humibacter sp. WJ7-1.</title>
        <authorList>
            <person name="Im W.-T."/>
        </authorList>
    </citation>
    <scope>NUCLEOTIDE SEQUENCE [LARGE SCALE GENOMIC DNA]</scope>
    <source>
        <strain evidence="2 3">WJ7-1</strain>
    </source>
</reference>
<dbReference type="AlphaFoldDB" id="A0A5B8M2H6"/>